<name>A0A1X2GVX2_9FUNG</name>
<dbReference type="EMBL" id="MCGT01000002">
    <property type="protein sequence ID" value="ORX62187.1"/>
    <property type="molecule type" value="Genomic_DNA"/>
</dbReference>
<organism evidence="2 3">
    <name type="scientific">Hesseltinella vesiculosa</name>
    <dbReference type="NCBI Taxonomy" id="101127"/>
    <lineage>
        <taxon>Eukaryota</taxon>
        <taxon>Fungi</taxon>
        <taxon>Fungi incertae sedis</taxon>
        <taxon>Mucoromycota</taxon>
        <taxon>Mucoromycotina</taxon>
        <taxon>Mucoromycetes</taxon>
        <taxon>Mucorales</taxon>
        <taxon>Cunninghamellaceae</taxon>
        <taxon>Hesseltinella</taxon>
    </lineage>
</organism>
<feature type="chain" id="PRO_5012868993" evidence="1">
    <location>
        <begin position="22"/>
        <end position="138"/>
    </location>
</feature>
<sequence length="138" mass="15525">MYLKQYVGLLLLVVMALSVEAVTNAALRKRTGPFGPIESITGRGCCPNKNFACERFRQAHKITFGYITANDDDLAWCIPNRKIQKYVETRYGLGHVLQDFDAPCNAEEIKLVKTFSNTFGINLCKENGRCNQRNDIGC</sequence>
<accession>A0A1X2GVX2</accession>
<keyword evidence="3" id="KW-1185">Reference proteome</keyword>
<reference evidence="2 3" key="1">
    <citation type="submission" date="2016-07" db="EMBL/GenBank/DDBJ databases">
        <title>Pervasive Adenine N6-methylation of Active Genes in Fungi.</title>
        <authorList>
            <consortium name="DOE Joint Genome Institute"/>
            <person name="Mondo S.J."/>
            <person name="Dannebaum R.O."/>
            <person name="Kuo R.C."/>
            <person name="Labutti K."/>
            <person name="Haridas S."/>
            <person name="Kuo A."/>
            <person name="Salamov A."/>
            <person name="Ahrendt S.R."/>
            <person name="Lipzen A."/>
            <person name="Sullivan W."/>
            <person name="Andreopoulos W.B."/>
            <person name="Clum A."/>
            <person name="Lindquist E."/>
            <person name="Daum C."/>
            <person name="Ramamoorthy G.K."/>
            <person name="Gryganskyi A."/>
            <person name="Culley D."/>
            <person name="Magnuson J.K."/>
            <person name="James T.Y."/>
            <person name="O'Malley M.A."/>
            <person name="Stajich J.E."/>
            <person name="Spatafora J.W."/>
            <person name="Visel A."/>
            <person name="Grigoriev I.V."/>
        </authorList>
    </citation>
    <scope>NUCLEOTIDE SEQUENCE [LARGE SCALE GENOMIC DNA]</scope>
    <source>
        <strain evidence="2 3">NRRL 3301</strain>
    </source>
</reference>
<dbReference type="Proteomes" id="UP000242146">
    <property type="component" value="Unassembled WGS sequence"/>
</dbReference>
<proteinExistence type="predicted"/>
<dbReference type="AlphaFoldDB" id="A0A1X2GVX2"/>
<evidence type="ECO:0000313" key="3">
    <source>
        <dbReference type="Proteomes" id="UP000242146"/>
    </source>
</evidence>
<evidence type="ECO:0000256" key="1">
    <source>
        <dbReference type="SAM" id="SignalP"/>
    </source>
</evidence>
<gene>
    <name evidence="2" type="ORF">DM01DRAFT_1380011</name>
</gene>
<comment type="caution">
    <text evidence="2">The sequence shown here is derived from an EMBL/GenBank/DDBJ whole genome shotgun (WGS) entry which is preliminary data.</text>
</comment>
<keyword evidence="1" id="KW-0732">Signal</keyword>
<feature type="non-terminal residue" evidence="2">
    <location>
        <position position="1"/>
    </location>
</feature>
<evidence type="ECO:0000313" key="2">
    <source>
        <dbReference type="EMBL" id="ORX62187.1"/>
    </source>
</evidence>
<protein>
    <submittedName>
        <fullName evidence="2">Uncharacterized protein</fullName>
    </submittedName>
</protein>
<feature type="signal peptide" evidence="1">
    <location>
        <begin position="1"/>
        <end position="21"/>
    </location>
</feature>